<dbReference type="Proteomes" id="UP000568380">
    <property type="component" value="Unassembled WGS sequence"/>
</dbReference>
<feature type="region of interest" description="Disordered" evidence="1">
    <location>
        <begin position="143"/>
        <end position="163"/>
    </location>
</feature>
<gene>
    <name evidence="2" type="ORF">HNR40_007834</name>
</gene>
<reference evidence="2 3" key="1">
    <citation type="submission" date="2020-08" db="EMBL/GenBank/DDBJ databases">
        <title>Genomic Encyclopedia of Type Strains, Phase IV (KMG-IV): sequencing the most valuable type-strain genomes for metagenomic binning, comparative biology and taxonomic classification.</title>
        <authorList>
            <person name="Goeker M."/>
        </authorList>
    </citation>
    <scope>NUCLEOTIDE SEQUENCE [LARGE SCALE GENOMIC DNA]</scope>
    <source>
        <strain evidence="2 3">DSM 45385</strain>
    </source>
</reference>
<name>A0A7W8AAZ6_9ACTN</name>
<comment type="caution">
    <text evidence="2">The sequence shown here is derived from an EMBL/GenBank/DDBJ whole genome shotgun (WGS) entry which is preliminary data.</text>
</comment>
<protein>
    <recommendedName>
        <fullName evidence="4">Transposase</fullName>
    </recommendedName>
</protein>
<dbReference type="EMBL" id="JACHIN010000013">
    <property type="protein sequence ID" value="MBB5082339.1"/>
    <property type="molecule type" value="Genomic_DNA"/>
</dbReference>
<evidence type="ECO:0000313" key="3">
    <source>
        <dbReference type="Proteomes" id="UP000568380"/>
    </source>
</evidence>
<organism evidence="2 3">
    <name type="scientific">Nonomuraea endophytica</name>
    <dbReference type="NCBI Taxonomy" id="714136"/>
    <lineage>
        <taxon>Bacteria</taxon>
        <taxon>Bacillati</taxon>
        <taxon>Actinomycetota</taxon>
        <taxon>Actinomycetes</taxon>
        <taxon>Streptosporangiales</taxon>
        <taxon>Streptosporangiaceae</taxon>
        <taxon>Nonomuraea</taxon>
    </lineage>
</organism>
<proteinExistence type="predicted"/>
<evidence type="ECO:0000313" key="2">
    <source>
        <dbReference type="EMBL" id="MBB5082339.1"/>
    </source>
</evidence>
<evidence type="ECO:0008006" key="4">
    <source>
        <dbReference type="Google" id="ProtNLM"/>
    </source>
</evidence>
<keyword evidence="3" id="KW-1185">Reference proteome</keyword>
<dbReference type="RefSeq" id="WP_184970486.1">
    <property type="nucleotide sequence ID" value="NZ_JACHIN010000013.1"/>
</dbReference>
<dbReference type="AlphaFoldDB" id="A0A7W8AAZ6"/>
<evidence type="ECO:0000256" key="1">
    <source>
        <dbReference type="SAM" id="MobiDB-lite"/>
    </source>
</evidence>
<sequence>MPVHLLHLTLIRVFGRLVLPGRGQASKDVEIMVLRHETAVLKRQVARPKPDWADRAFLAALARFLPSVLRAHRLVTPGKQAAQRGVLVDVALVVLLRRPLSQRALGGQRLLPGSDAFTALAQLIMRGAEVVQSGGEVGVLRRHQATIPKGPEKIGQPQRGADR</sequence>
<accession>A0A7W8AAZ6</accession>